<feature type="transmembrane region" description="Helical" evidence="1">
    <location>
        <begin position="89"/>
        <end position="110"/>
    </location>
</feature>
<feature type="domain" description="Dienelactone hydrolase" evidence="2">
    <location>
        <begin position="9"/>
        <end position="198"/>
    </location>
</feature>
<name>A0A1D8GDF1_9FIRM</name>
<dbReference type="RefSeq" id="WP_069974506.1">
    <property type="nucleotide sequence ID" value="NZ_CP017269.1"/>
</dbReference>
<dbReference type="GO" id="GO:0016787">
    <property type="term" value="F:hydrolase activity"/>
    <property type="evidence" value="ECO:0007669"/>
    <property type="project" value="InterPro"/>
</dbReference>
<dbReference type="OrthoDB" id="115291at2"/>
<gene>
    <name evidence="3" type="ORF">Gferi_04850</name>
</gene>
<dbReference type="Pfam" id="PF01738">
    <property type="entry name" value="DLH"/>
    <property type="match status" value="1"/>
</dbReference>
<dbReference type="PANTHER" id="PTHR46623:SF6">
    <property type="entry name" value="ALPHA_BETA-HYDROLASES SUPERFAMILY PROTEIN"/>
    <property type="match status" value="1"/>
</dbReference>
<evidence type="ECO:0000313" key="4">
    <source>
        <dbReference type="Proteomes" id="UP000095743"/>
    </source>
</evidence>
<evidence type="ECO:0000313" key="3">
    <source>
        <dbReference type="EMBL" id="AOT68940.1"/>
    </source>
</evidence>
<proteinExistence type="predicted"/>
<organism evidence="3 4">
    <name type="scientific">Geosporobacter ferrireducens</name>
    <dbReference type="NCBI Taxonomy" id="1424294"/>
    <lineage>
        <taxon>Bacteria</taxon>
        <taxon>Bacillati</taxon>
        <taxon>Bacillota</taxon>
        <taxon>Clostridia</taxon>
        <taxon>Peptostreptococcales</taxon>
        <taxon>Thermotaleaceae</taxon>
        <taxon>Geosporobacter</taxon>
    </lineage>
</organism>
<keyword evidence="4" id="KW-1185">Reference proteome</keyword>
<dbReference type="InterPro" id="IPR029058">
    <property type="entry name" value="AB_hydrolase_fold"/>
</dbReference>
<evidence type="ECO:0000259" key="2">
    <source>
        <dbReference type="Pfam" id="PF01738"/>
    </source>
</evidence>
<sequence length="204" mass="23800">MLSFVNNSETAVVIIHEIYGINENIKLKCSDLFSQGYDVFCPNLLGSDYCYNYNQEEDAYVNFIQFVGIEKSVEQIQPILRELRKKYKYLFIIGYSIGATISWLCSVLGYCDGIVCFYGSRIRDFVSINVRCPIALYFAKSEKSFDVEELIVELRRKQNIEVINIYNGEHGFADQYSEKFNLESYLKSYKDMTKFIERIKSQNV</sequence>
<keyword evidence="1" id="KW-1133">Transmembrane helix</keyword>
<evidence type="ECO:0000256" key="1">
    <source>
        <dbReference type="SAM" id="Phobius"/>
    </source>
</evidence>
<dbReference type="InterPro" id="IPR002925">
    <property type="entry name" value="Dienelactn_hydro"/>
</dbReference>
<reference evidence="3 4" key="1">
    <citation type="submission" date="2016-09" db="EMBL/GenBank/DDBJ databases">
        <title>Genomic analysis reveals versatility of anaerobic energy metabolism of Geosporobacter ferrireducens IRF9 of phylum Firmicutes.</title>
        <authorList>
            <person name="Kim S.-J."/>
        </authorList>
    </citation>
    <scope>NUCLEOTIDE SEQUENCE [LARGE SCALE GENOMIC DNA]</scope>
    <source>
        <strain evidence="3 4">IRF9</strain>
    </source>
</reference>
<dbReference type="Gene3D" id="3.40.50.1820">
    <property type="entry name" value="alpha/beta hydrolase"/>
    <property type="match status" value="1"/>
</dbReference>
<dbReference type="Proteomes" id="UP000095743">
    <property type="component" value="Chromosome"/>
</dbReference>
<keyword evidence="1" id="KW-0812">Transmembrane</keyword>
<dbReference type="InterPro" id="IPR051049">
    <property type="entry name" value="Dienelactone_hydrolase-like"/>
</dbReference>
<dbReference type="PANTHER" id="PTHR46623">
    <property type="entry name" value="CARBOXYMETHYLENEBUTENOLIDASE-RELATED"/>
    <property type="match status" value="1"/>
</dbReference>
<dbReference type="AlphaFoldDB" id="A0A1D8GDF1"/>
<dbReference type="EMBL" id="CP017269">
    <property type="protein sequence ID" value="AOT68940.1"/>
    <property type="molecule type" value="Genomic_DNA"/>
</dbReference>
<keyword evidence="1" id="KW-0472">Membrane</keyword>
<dbReference type="KEGG" id="gfe:Gferi_04850"/>
<dbReference type="SUPFAM" id="SSF53474">
    <property type="entry name" value="alpha/beta-Hydrolases"/>
    <property type="match status" value="1"/>
</dbReference>
<accession>A0A1D8GDF1</accession>
<protein>
    <recommendedName>
        <fullName evidence="2">Dienelactone hydrolase domain-containing protein</fullName>
    </recommendedName>
</protein>